<sequence>MEICSVVRDARDEQRTGDDKIFLKNQIFPYNGTYGDDIVFYLETLLFSYRYPGGVGHFRNQGPT</sequence>
<organism evidence="1">
    <name type="scientific">uncultured bacterium</name>
    <name type="common">gcode 4</name>
    <dbReference type="NCBI Taxonomy" id="1234023"/>
    <lineage>
        <taxon>Bacteria</taxon>
        <taxon>environmental samples</taxon>
    </lineage>
</organism>
<name>K1Z6C8_9BACT</name>
<proteinExistence type="predicted"/>
<comment type="caution">
    <text evidence="1">The sequence shown here is derived from an EMBL/GenBank/DDBJ whole genome shotgun (WGS) entry which is preliminary data.</text>
</comment>
<accession>K1Z6C8</accession>
<evidence type="ECO:0000313" key="1">
    <source>
        <dbReference type="EMBL" id="EKD44776.1"/>
    </source>
</evidence>
<dbReference type="AlphaFoldDB" id="K1Z6C8"/>
<dbReference type="EMBL" id="AMFJ01028740">
    <property type="protein sequence ID" value="EKD44776.1"/>
    <property type="molecule type" value="Genomic_DNA"/>
</dbReference>
<protein>
    <submittedName>
        <fullName evidence="1">Uncharacterized protein</fullName>
    </submittedName>
</protein>
<gene>
    <name evidence="1" type="ORF">ACD_71C00009G0003</name>
</gene>
<reference evidence="1" key="1">
    <citation type="journal article" date="2012" name="Science">
        <title>Fermentation, hydrogen, and sulfur metabolism in multiple uncultivated bacterial phyla.</title>
        <authorList>
            <person name="Wrighton K.C."/>
            <person name="Thomas B.C."/>
            <person name="Sharon I."/>
            <person name="Miller C.S."/>
            <person name="Castelle C.J."/>
            <person name="VerBerkmoes N.C."/>
            <person name="Wilkins M.J."/>
            <person name="Hettich R.L."/>
            <person name="Lipton M.S."/>
            <person name="Williams K.H."/>
            <person name="Long P.E."/>
            <person name="Banfield J.F."/>
        </authorList>
    </citation>
    <scope>NUCLEOTIDE SEQUENCE [LARGE SCALE GENOMIC DNA]</scope>
</reference>
<feature type="non-terminal residue" evidence="1">
    <location>
        <position position="64"/>
    </location>
</feature>